<dbReference type="Pfam" id="PF08212">
    <property type="entry name" value="Lipocalin_2"/>
    <property type="match status" value="1"/>
</dbReference>
<comment type="caution">
    <text evidence="3">The sequence shown here is derived from an EMBL/GenBank/DDBJ whole genome shotgun (WGS) entry which is preliminary data.</text>
</comment>
<dbReference type="EMBL" id="NWSH01000617">
    <property type="protein sequence ID" value="PCG75274.1"/>
    <property type="molecule type" value="Genomic_DNA"/>
</dbReference>
<evidence type="ECO:0000256" key="1">
    <source>
        <dbReference type="SAM" id="MobiDB-lite"/>
    </source>
</evidence>
<feature type="domain" description="Lipocalin/cytosolic fatty-acid binding" evidence="2">
    <location>
        <begin position="2"/>
        <end position="117"/>
    </location>
</feature>
<feature type="compositionally biased region" description="Low complexity" evidence="1">
    <location>
        <begin position="236"/>
        <end position="247"/>
    </location>
</feature>
<feature type="compositionally biased region" description="Basic and acidic residues" evidence="1">
    <location>
        <begin position="226"/>
        <end position="235"/>
    </location>
</feature>
<dbReference type="GO" id="GO:0000302">
    <property type="term" value="P:response to reactive oxygen species"/>
    <property type="evidence" value="ECO:0007669"/>
    <property type="project" value="TreeGrafter"/>
</dbReference>
<dbReference type="InterPro" id="IPR000566">
    <property type="entry name" value="Lipocln_cytosolic_FA-bd_dom"/>
</dbReference>
<proteinExistence type="predicted"/>
<protein>
    <recommendedName>
        <fullName evidence="2">Lipocalin/cytosolic fatty-acid binding domain-containing protein</fullName>
    </recommendedName>
</protein>
<accession>A0A2A4JUH0</accession>
<evidence type="ECO:0000313" key="3">
    <source>
        <dbReference type="EMBL" id="PCG75274.1"/>
    </source>
</evidence>
<organism evidence="3">
    <name type="scientific">Heliothis virescens</name>
    <name type="common">Tobacco budworm moth</name>
    <dbReference type="NCBI Taxonomy" id="7102"/>
    <lineage>
        <taxon>Eukaryota</taxon>
        <taxon>Metazoa</taxon>
        <taxon>Ecdysozoa</taxon>
        <taxon>Arthropoda</taxon>
        <taxon>Hexapoda</taxon>
        <taxon>Insecta</taxon>
        <taxon>Pterygota</taxon>
        <taxon>Neoptera</taxon>
        <taxon>Endopterygota</taxon>
        <taxon>Lepidoptera</taxon>
        <taxon>Glossata</taxon>
        <taxon>Ditrysia</taxon>
        <taxon>Noctuoidea</taxon>
        <taxon>Noctuidae</taxon>
        <taxon>Heliothinae</taxon>
        <taxon>Heliothis</taxon>
    </lineage>
</organism>
<dbReference type="AlphaFoldDB" id="A0A2A4JUH0"/>
<evidence type="ECO:0000259" key="2">
    <source>
        <dbReference type="Pfam" id="PF08212"/>
    </source>
</evidence>
<name>A0A2A4JUH0_HELVI</name>
<gene>
    <name evidence="3" type="ORF">B5V51_11981</name>
</gene>
<dbReference type="InterPro" id="IPR012674">
    <property type="entry name" value="Calycin"/>
</dbReference>
<dbReference type="FunFam" id="2.40.128.20:FF:000026">
    <property type="entry name" value="Apolipoprotein D-like Protein"/>
    <property type="match status" value="1"/>
</dbReference>
<dbReference type="PANTHER" id="PTHR10612">
    <property type="entry name" value="APOLIPOPROTEIN D"/>
    <property type="match status" value="1"/>
</dbReference>
<reference evidence="3" key="1">
    <citation type="submission" date="2017-09" db="EMBL/GenBank/DDBJ databases">
        <title>Contemporary evolution of a Lepidopteran species, Heliothis virescens, in response to modern agricultural practices.</title>
        <authorList>
            <person name="Fritz M.L."/>
            <person name="Deyonke A.M."/>
            <person name="Papanicolaou A."/>
            <person name="Micinski S."/>
            <person name="Westbrook J."/>
            <person name="Gould F."/>
        </authorList>
    </citation>
    <scope>NUCLEOTIDE SEQUENCE [LARGE SCALE GENOMIC DNA]</scope>
    <source>
        <strain evidence="3">HvINT-</strain>
        <tissue evidence="3">Whole body</tissue>
    </source>
</reference>
<dbReference type="GO" id="GO:0005737">
    <property type="term" value="C:cytoplasm"/>
    <property type="evidence" value="ECO:0007669"/>
    <property type="project" value="TreeGrafter"/>
</dbReference>
<dbReference type="SUPFAM" id="SSF50814">
    <property type="entry name" value="Lipocalins"/>
    <property type="match status" value="1"/>
</dbReference>
<sequence length="260" mass="28965">MNRFLGTWYEAERYFTVTELGTRCVTTHYTATPEGRILVTNEITNSLTGFKRIMEGHLQKVGREGEGRVMVKYSSAPLPYDFEYSILDTDYDSYAVMWSCSGIGPVHTQNTWLLSRDRLPSLAVMQNAYAVLDRYKISRTFFLKTNQADCTVLPEPAAASELDGKSADAPVPDEVPVEKAKEVEQPVEKRVDPEVKAVVPEERSAVPEPVEEASKAIPVPELIMSESEKKEEKIEPVPAAEEPAVVAETKELKETPAPAQ</sequence>
<feature type="region of interest" description="Disordered" evidence="1">
    <location>
        <begin position="200"/>
        <end position="260"/>
    </location>
</feature>
<dbReference type="Gene3D" id="2.40.128.20">
    <property type="match status" value="1"/>
</dbReference>
<dbReference type="GO" id="GO:0006629">
    <property type="term" value="P:lipid metabolic process"/>
    <property type="evidence" value="ECO:0007669"/>
    <property type="project" value="TreeGrafter"/>
</dbReference>
<dbReference type="PANTHER" id="PTHR10612:SF34">
    <property type="entry name" value="APOLIPOPROTEIN D"/>
    <property type="match status" value="1"/>
</dbReference>